<feature type="domain" description="Sulfatase N-terminal" evidence="5">
    <location>
        <begin position="54"/>
        <end position="473"/>
    </location>
</feature>
<keyword evidence="4" id="KW-0106">Calcium</keyword>
<dbReference type="RefSeq" id="WP_064399839.1">
    <property type="nucleotide sequence ID" value="NZ_LQIR01000067.1"/>
</dbReference>
<evidence type="ECO:0000256" key="2">
    <source>
        <dbReference type="ARBA" id="ARBA00022723"/>
    </source>
</evidence>
<dbReference type="PROSITE" id="PS00523">
    <property type="entry name" value="SULFATASE_1"/>
    <property type="match status" value="1"/>
</dbReference>
<dbReference type="InterPro" id="IPR024607">
    <property type="entry name" value="Sulfatase_CS"/>
</dbReference>
<accession>A0A101A0G3</accession>
<gene>
    <name evidence="6" type="ORF">AU192_10275</name>
</gene>
<evidence type="ECO:0000256" key="3">
    <source>
        <dbReference type="ARBA" id="ARBA00022801"/>
    </source>
</evidence>
<dbReference type="Proteomes" id="UP000053707">
    <property type="component" value="Unassembled WGS sequence"/>
</dbReference>
<dbReference type="Gene3D" id="3.40.720.10">
    <property type="entry name" value="Alkaline Phosphatase, subunit A"/>
    <property type="match status" value="1"/>
</dbReference>
<dbReference type="AlphaFoldDB" id="A0A101A0G3"/>
<dbReference type="Gene3D" id="3.30.1120.10">
    <property type="match status" value="1"/>
</dbReference>
<comment type="similarity">
    <text evidence="1">Belongs to the sulfatase family.</text>
</comment>
<dbReference type="PANTHER" id="PTHR42693">
    <property type="entry name" value="ARYLSULFATASE FAMILY MEMBER"/>
    <property type="match status" value="1"/>
</dbReference>
<dbReference type="Pfam" id="PF00884">
    <property type="entry name" value="Sulfatase"/>
    <property type="match status" value="1"/>
</dbReference>
<dbReference type="InterPro" id="IPR017850">
    <property type="entry name" value="Alkaline_phosphatase_core_sf"/>
</dbReference>
<sequence length="779" mass="85803">MPERAATEMVAPKLPWGETLPFPPTRSASVAGRTLKESTYAQRVVPWRLHDDAPNIVIVLIDDAGPGLPSTFGGEVRTGTMDRVCSEGVSYNRFHTTAMCSPTRASLLTGRNHHEIGNGQIAELANDWDGYAGKIPRSSATVAEVLKQYGYATAAFGKWHNTPAEETTAAGPFENWPTGLGFEYFYGFLAGEASQYEPHLVRNTTVVAPPRTPEEGYHLSEDLADDAISWLRRHKAFRAERPFFMYWASGCLHGPHHIMKEWADKYAGRFDDGWDSYRQRVFDRAKEKGWLPPDCKLTERDDSLASWDSIPEDEKPFQRRLMEVAAGYAEHVDVQVGRIADELDALGYGDNTLFLYIWGDNGSSGEGQNGTIAELLAQNGIPTTVRQHIDALDELGGLDMLGSPLVDNQYHAAWAWAGSTPYKGMKLLASHLGGTRNPMAVKWPAKIAADSTPRDVFLHCNDIVPTIYDIVGITAPRVVNGEPQIPLAGASFAATLTDRDAAGGKKTQYFEIMGSRAIYHDGWLACTRGPRLPWVPGQPEGIATWTPDADAWELYHLDEDWSQAEDLAQQQPEKLTQMREMFAIEAARNSVLPIGGGLWVPVYHPELRIAPPYREWEFSGDMVRMPEFCAPALGNKDNVVTIDAEVPADANGVLYALGAAAGGLTCYLEDGYLCYEYNLFILQRTKIRSGARIPPGRTTISVQTRYAEQRPAGPLDITLVVGGETVATGQVPVSAPLLFTANDCLDIGTCLGSPVSPDYRERAPFPFEGRIDRVHVVYT</sequence>
<evidence type="ECO:0000259" key="5">
    <source>
        <dbReference type="Pfam" id="PF00884"/>
    </source>
</evidence>
<keyword evidence="7" id="KW-1185">Reference proteome</keyword>
<protein>
    <submittedName>
        <fullName evidence="6">Arylsulfatase</fullName>
    </submittedName>
</protein>
<evidence type="ECO:0000313" key="7">
    <source>
        <dbReference type="Proteomes" id="UP000053707"/>
    </source>
</evidence>
<evidence type="ECO:0000313" key="6">
    <source>
        <dbReference type="EMBL" id="KUI07835.1"/>
    </source>
</evidence>
<dbReference type="GO" id="GO:0046872">
    <property type="term" value="F:metal ion binding"/>
    <property type="evidence" value="ECO:0007669"/>
    <property type="project" value="UniProtKB-KW"/>
</dbReference>
<dbReference type="EMBL" id="LQIR01000067">
    <property type="protein sequence ID" value="KUI07835.1"/>
    <property type="molecule type" value="Genomic_DNA"/>
</dbReference>
<dbReference type="InterPro" id="IPR000917">
    <property type="entry name" value="Sulfatase_N"/>
</dbReference>
<dbReference type="PANTHER" id="PTHR42693:SF43">
    <property type="entry name" value="BLL2667 PROTEIN"/>
    <property type="match status" value="1"/>
</dbReference>
<comment type="caution">
    <text evidence="6">The sequence shown here is derived from an EMBL/GenBank/DDBJ whole genome shotgun (WGS) entry which is preliminary data.</text>
</comment>
<dbReference type="SUPFAM" id="SSF53649">
    <property type="entry name" value="Alkaline phosphatase-like"/>
    <property type="match status" value="1"/>
</dbReference>
<keyword evidence="2" id="KW-0479">Metal-binding</keyword>
<dbReference type="CDD" id="cd16025">
    <property type="entry name" value="PAS_like"/>
    <property type="match status" value="1"/>
</dbReference>
<reference evidence="6 7" key="1">
    <citation type="submission" date="2016-01" db="EMBL/GenBank/DDBJ databases">
        <authorList>
            <consortium name="TB Trials Study Group"/>
            <person name="Sutton G."/>
            <person name="Brinkac L."/>
            <person name="Sanka R."/>
            <person name="Adams M."/>
            <person name="Lau E.L."/>
            <person name="Macaden R."/>
            <person name="Grewal H.M.S."/>
        </authorList>
    </citation>
    <scope>NUCLEOTIDE SEQUENCE [LARGE SCALE GENOMIC DNA]</scope>
    <source>
        <strain evidence="6 7">IS-1744</strain>
    </source>
</reference>
<proteinExistence type="inferred from homology"/>
<keyword evidence="3" id="KW-0378">Hydrolase</keyword>
<organism evidence="6 7">
    <name type="scientific">Mycobacterium lehmannii</name>
    <dbReference type="NCBI Taxonomy" id="2048550"/>
    <lineage>
        <taxon>Bacteria</taxon>
        <taxon>Bacillati</taxon>
        <taxon>Actinomycetota</taxon>
        <taxon>Actinomycetes</taxon>
        <taxon>Mycobacteriales</taxon>
        <taxon>Mycobacteriaceae</taxon>
        <taxon>Mycobacterium</taxon>
    </lineage>
</organism>
<evidence type="ECO:0000256" key="4">
    <source>
        <dbReference type="ARBA" id="ARBA00022837"/>
    </source>
</evidence>
<dbReference type="GO" id="GO:0016787">
    <property type="term" value="F:hydrolase activity"/>
    <property type="evidence" value="ECO:0007669"/>
    <property type="project" value="UniProtKB-KW"/>
</dbReference>
<evidence type="ECO:0000256" key="1">
    <source>
        <dbReference type="ARBA" id="ARBA00008779"/>
    </source>
</evidence>
<dbReference type="InterPro" id="IPR050738">
    <property type="entry name" value="Sulfatase"/>
</dbReference>
<name>A0A101A0G3_9MYCO</name>